<reference evidence="3" key="1">
    <citation type="journal article" date="2017" name="Front. Plant Sci.">
        <title>Climate Clever Clovers: New Paradigm to Reduce the Environmental Footprint of Ruminants by Breeding Low Methanogenic Forages Utilizing Haplotype Variation.</title>
        <authorList>
            <person name="Kaur P."/>
            <person name="Appels R."/>
            <person name="Bayer P.E."/>
            <person name="Keeble-Gagnere G."/>
            <person name="Wang J."/>
            <person name="Hirakawa H."/>
            <person name="Shirasawa K."/>
            <person name="Vercoe P."/>
            <person name="Stefanova K."/>
            <person name="Durmic Z."/>
            <person name="Nichols P."/>
            <person name="Revell C."/>
            <person name="Isobe S.N."/>
            <person name="Edwards D."/>
            <person name="Erskine W."/>
        </authorList>
    </citation>
    <scope>NUCLEOTIDE SEQUENCE [LARGE SCALE GENOMIC DNA]</scope>
    <source>
        <strain evidence="3">cv. Daliak</strain>
    </source>
</reference>
<dbReference type="OrthoDB" id="1402656at2759"/>
<evidence type="ECO:0000259" key="1">
    <source>
        <dbReference type="Pfam" id="PF12776"/>
    </source>
</evidence>
<evidence type="ECO:0000313" key="3">
    <source>
        <dbReference type="Proteomes" id="UP000242715"/>
    </source>
</evidence>
<dbReference type="AlphaFoldDB" id="A0A2Z6LGJ1"/>
<dbReference type="Pfam" id="PF12776">
    <property type="entry name" value="Myb_DNA-bind_3"/>
    <property type="match status" value="1"/>
</dbReference>
<proteinExistence type="predicted"/>
<organism evidence="2 3">
    <name type="scientific">Trifolium subterraneum</name>
    <name type="common">Subterranean clover</name>
    <dbReference type="NCBI Taxonomy" id="3900"/>
    <lineage>
        <taxon>Eukaryota</taxon>
        <taxon>Viridiplantae</taxon>
        <taxon>Streptophyta</taxon>
        <taxon>Embryophyta</taxon>
        <taxon>Tracheophyta</taxon>
        <taxon>Spermatophyta</taxon>
        <taxon>Magnoliopsida</taxon>
        <taxon>eudicotyledons</taxon>
        <taxon>Gunneridae</taxon>
        <taxon>Pentapetalae</taxon>
        <taxon>rosids</taxon>
        <taxon>fabids</taxon>
        <taxon>Fabales</taxon>
        <taxon>Fabaceae</taxon>
        <taxon>Papilionoideae</taxon>
        <taxon>50 kb inversion clade</taxon>
        <taxon>NPAAA clade</taxon>
        <taxon>Hologalegina</taxon>
        <taxon>IRL clade</taxon>
        <taxon>Trifolieae</taxon>
        <taxon>Trifolium</taxon>
    </lineage>
</organism>
<name>A0A2Z6LGJ1_TRISU</name>
<keyword evidence="3" id="KW-1185">Reference proteome</keyword>
<dbReference type="PANTHER" id="PTHR47584:SF14">
    <property type="entry name" value="L10-INTERACTING MYB DOMAIN-CONTAINING PROTEIN-LIKE"/>
    <property type="match status" value="1"/>
</dbReference>
<dbReference type="InterPro" id="IPR045026">
    <property type="entry name" value="LIMYB"/>
</dbReference>
<dbReference type="Proteomes" id="UP000242715">
    <property type="component" value="Unassembled WGS sequence"/>
</dbReference>
<protein>
    <recommendedName>
        <fullName evidence="1">Myb/SANT-like domain-containing protein</fullName>
    </recommendedName>
</protein>
<gene>
    <name evidence="2" type="ORF">TSUD_377600</name>
</gene>
<accession>A0A2Z6LGJ1</accession>
<sequence length="288" mass="33158">MTTNVDNFDSTLWPDLVTKAFIDIMVDEVTKGNMPNGMFHTGTWTSMTTRLNSITNCSYKKEQLQEKMQRLRAMFHEFHSLLQNTGFWWNAETNTVTASEEVWQNYLKTHDKASQFQKKGCDNYKLLEIIFNKNNETEVFHHSYTQDPLNTDKENELANQYTNNGSGNDVLFDNDSSNNNIQEVECMTCSGKQKNHLKDHTSRKESTSRQMGDALAARAQACGKIVEASSSHVTGDCSLTKCVIALEEIRDISDDIFGKALEKFKDPDWREMFIAMSNDRRRGWLFRL</sequence>
<dbReference type="PANTHER" id="PTHR47584">
    <property type="match status" value="1"/>
</dbReference>
<dbReference type="InterPro" id="IPR024752">
    <property type="entry name" value="Myb/SANT-like_dom"/>
</dbReference>
<dbReference type="EMBL" id="DF973122">
    <property type="protein sequence ID" value="GAU12509.1"/>
    <property type="molecule type" value="Genomic_DNA"/>
</dbReference>
<feature type="domain" description="Myb/SANT-like" evidence="1">
    <location>
        <begin position="13"/>
        <end position="106"/>
    </location>
</feature>
<evidence type="ECO:0000313" key="2">
    <source>
        <dbReference type="EMBL" id="GAU12509.1"/>
    </source>
</evidence>